<accession>A0ABD6ECP0</accession>
<evidence type="ECO:0000313" key="2">
    <source>
        <dbReference type="Proteomes" id="UP001608902"/>
    </source>
</evidence>
<gene>
    <name evidence="1" type="ORF">AB6A40_003746</name>
</gene>
<name>A0ABD6ECP0_9BILA</name>
<dbReference type="InterPro" id="IPR051697">
    <property type="entry name" value="Patched_domain-protein"/>
</dbReference>
<comment type="caution">
    <text evidence="1">The sequence shown here is derived from an EMBL/GenBank/DDBJ whole genome shotgun (WGS) entry which is preliminary data.</text>
</comment>
<organism evidence="1 2">
    <name type="scientific">Gnathostoma spinigerum</name>
    <dbReference type="NCBI Taxonomy" id="75299"/>
    <lineage>
        <taxon>Eukaryota</taxon>
        <taxon>Metazoa</taxon>
        <taxon>Ecdysozoa</taxon>
        <taxon>Nematoda</taxon>
        <taxon>Chromadorea</taxon>
        <taxon>Rhabditida</taxon>
        <taxon>Spirurina</taxon>
        <taxon>Gnathostomatomorpha</taxon>
        <taxon>Gnathostomatoidea</taxon>
        <taxon>Gnathostomatidae</taxon>
        <taxon>Gnathostoma</taxon>
    </lineage>
</organism>
<dbReference type="AlphaFoldDB" id="A0ABD6ECP0"/>
<reference evidence="1 2" key="1">
    <citation type="submission" date="2024-08" db="EMBL/GenBank/DDBJ databases">
        <title>Gnathostoma spinigerum genome.</title>
        <authorList>
            <person name="Gonzalez-Bertolin B."/>
            <person name="Monzon S."/>
            <person name="Zaballos A."/>
            <person name="Jimenez P."/>
            <person name="Dekumyoy P."/>
            <person name="Varona S."/>
            <person name="Cuesta I."/>
            <person name="Sumanam S."/>
            <person name="Adisakwattana P."/>
            <person name="Gasser R.B."/>
            <person name="Hernandez-Gonzalez A."/>
            <person name="Young N.D."/>
            <person name="Perteguer M.J."/>
        </authorList>
    </citation>
    <scope>NUCLEOTIDE SEQUENCE [LARGE SCALE GENOMIC DNA]</scope>
    <source>
        <strain evidence="1">AL3</strain>
        <tissue evidence="1">Liver</tissue>
    </source>
</reference>
<proteinExistence type="predicted"/>
<dbReference type="PANTHER" id="PTHR10796">
    <property type="entry name" value="PATCHED-RELATED"/>
    <property type="match status" value="1"/>
</dbReference>
<keyword evidence="2" id="KW-1185">Reference proteome</keyword>
<dbReference type="PANTHER" id="PTHR10796:SF95">
    <property type="entry name" value="SSD DOMAIN-CONTAINING PROTEIN"/>
    <property type="match status" value="1"/>
</dbReference>
<protein>
    <submittedName>
        <fullName evidence="1">Uncharacterized protein</fullName>
    </submittedName>
</protein>
<evidence type="ECO:0000313" key="1">
    <source>
        <dbReference type="EMBL" id="MFH4977037.1"/>
    </source>
</evidence>
<sequence>MNKKPTRVVRLLNIGFRSLGPIVADYPTTVIITMLVLSAVCSIKLILSPTEDDFREGYTPLDAPAKKEQQVFREFNNGDLIASILMVTAKDGKSMTRLQHLNETIRLMETIGSYTAVRNSTFYDLCTSHCDDNMAVLQFRV</sequence>
<dbReference type="EMBL" id="JBGFUD010002014">
    <property type="protein sequence ID" value="MFH4977037.1"/>
    <property type="molecule type" value="Genomic_DNA"/>
</dbReference>
<dbReference type="Proteomes" id="UP001608902">
    <property type="component" value="Unassembled WGS sequence"/>
</dbReference>